<dbReference type="SUPFAM" id="SSF48179">
    <property type="entry name" value="6-phosphogluconate dehydrogenase C-terminal domain-like"/>
    <property type="match status" value="1"/>
</dbReference>
<keyword evidence="3" id="KW-0520">NAD</keyword>
<dbReference type="RefSeq" id="WP_257125853.1">
    <property type="nucleotide sequence ID" value="NZ_BJMO01000066.1"/>
</dbReference>
<evidence type="ECO:0000256" key="3">
    <source>
        <dbReference type="ARBA" id="ARBA00023027"/>
    </source>
</evidence>
<dbReference type="STRING" id="37927.SA2016_1210"/>
<protein>
    <submittedName>
        <fullName evidence="7">3-hydroxyisobutyrate dehydrogenase</fullName>
    </submittedName>
</protein>
<dbReference type="KEGG" id="satk:SA2016_1210"/>
<dbReference type="Pfam" id="PF14833">
    <property type="entry name" value="NAD_binding_11"/>
    <property type="match status" value="1"/>
</dbReference>
<keyword evidence="8" id="KW-1185">Reference proteome</keyword>
<dbReference type="Gene3D" id="1.10.1040.10">
    <property type="entry name" value="N-(1-d-carboxylethyl)-l-norvaline Dehydrogenase, domain 2"/>
    <property type="match status" value="1"/>
</dbReference>
<name>A0A127A2L2_9MICC</name>
<dbReference type="InterPro" id="IPR029154">
    <property type="entry name" value="HIBADH-like_NADP-bd"/>
</dbReference>
<comment type="similarity">
    <text evidence="1">Belongs to the HIBADH-related family.</text>
</comment>
<feature type="active site" evidence="4">
    <location>
        <position position="191"/>
    </location>
</feature>
<organism evidence="7 8">
    <name type="scientific">Sinomonas atrocyanea</name>
    <dbReference type="NCBI Taxonomy" id="37927"/>
    <lineage>
        <taxon>Bacteria</taxon>
        <taxon>Bacillati</taxon>
        <taxon>Actinomycetota</taxon>
        <taxon>Actinomycetes</taxon>
        <taxon>Micrococcales</taxon>
        <taxon>Micrococcaceae</taxon>
        <taxon>Sinomonas</taxon>
    </lineage>
</organism>
<evidence type="ECO:0000256" key="2">
    <source>
        <dbReference type="ARBA" id="ARBA00023002"/>
    </source>
</evidence>
<dbReference type="GO" id="GO:0051287">
    <property type="term" value="F:NAD binding"/>
    <property type="evidence" value="ECO:0007669"/>
    <property type="project" value="InterPro"/>
</dbReference>
<evidence type="ECO:0000313" key="8">
    <source>
        <dbReference type="Proteomes" id="UP000070134"/>
    </source>
</evidence>
<dbReference type="SUPFAM" id="SSF51735">
    <property type="entry name" value="NAD(P)-binding Rossmann-fold domains"/>
    <property type="match status" value="1"/>
</dbReference>
<dbReference type="Proteomes" id="UP000070134">
    <property type="component" value="Chromosome"/>
</dbReference>
<dbReference type="Gene3D" id="3.40.50.720">
    <property type="entry name" value="NAD(P)-binding Rossmann-like Domain"/>
    <property type="match status" value="1"/>
</dbReference>
<dbReference type="InterPro" id="IPR036291">
    <property type="entry name" value="NAD(P)-bd_dom_sf"/>
</dbReference>
<dbReference type="GO" id="GO:0050661">
    <property type="term" value="F:NADP binding"/>
    <property type="evidence" value="ECO:0007669"/>
    <property type="project" value="InterPro"/>
</dbReference>
<dbReference type="PANTHER" id="PTHR43580:SF2">
    <property type="entry name" value="CYTOKINE-LIKE NUCLEAR FACTOR N-PAC"/>
    <property type="match status" value="1"/>
</dbReference>
<feature type="domain" description="6-phosphogluconate dehydrogenase NADP-binding" evidence="5">
    <location>
        <begin position="27"/>
        <end position="181"/>
    </location>
</feature>
<evidence type="ECO:0000259" key="6">
    <source>
        <dbReference type="Pfam" id="PF14833"/>
    </source>
</evidence>
<evidence type="ECO:0000256" key="1">
    <source>
        <dbReference type="ARBA" id="ARBA00009080"/>
    </source>
</evidence>
<keyword evidence="2" id="KW-0560">Oxidoreductase</keyword>
<dbReference type="EMBL" id="CP014518">
    <property type="protein sequence ID" value="AMM31892.1"/>
    <property type="molecule type" value="Genomic_DNA"/>
</dbReference>
<evidence type="ECO:0000256" key="4">
    <source>
        <dbReference type="PIRSR" id="PIRSR000103-1"/>
    </source>
</evidence>
<dbReference type="InterPro" id="IPR015815">
    <property type="entry name" value="HIBADH-related"/>
</dbReference>
<dbReference type="PATRIC" id="fig|37927.3.peg.1256"/>
<dbReference type="InterPro" id="IPR051265">
    <property type="entry name" value="HIBADH-related_NP60_sf"/>
</dbReference>
<gene>
    <name evidence="7" type="ORF">SA2016_1210</name>
</gene>
<evidence type="ECO:0000313" key="7">
    <source>
        <dbReference type="EMBL" id="AMM31892.1"/>
    </source>
</evidence>
<dbReference type="PANTHER" id="PTHR43580">
    <property type="entry name" value="OXIDOREDUCTASE GLYR1-RELATED"/>
    <property type="match status" value="1"/>
</dbReference>
<dbReference type="PIRSF" id="PIRSF000103">
    <property type="entry name" value="HIBADH"/>
    <property type="match status" value="1"/>
</dbReference>
<dbReference type="InterPro" id="IPR006115">
    <property type="entry name" value="6PGDH_NADP-bd"/>
</dbReference>
<feature type="domain" description="3-hydroxyisobutyrate dehydrogenase-like NAD-binding" evidence="6">
    <location>
        <begin position="185"/>
        <end position="304"/>
    </location>
</feature>
<dbReference type="Pfam" id="PF03446">
    <property type="entry name" value="NAD_binding_2"/>
    <property type="match status" value="1"/>
</dbReference>
<dbReference type="InterPro" id="IPR013328">
    <property type="entry name" value="6PGD_dom2"/>
</dbReference>
<sequence length="307" mass="31380">MTAAVPGYENQRLDEATQEDYMATTAAVLGTGIMGAGMAKNLAKAGFDVVVWNRSHDKAAALADSVSRVAESPADAVSGADIVVTMLFNEDAVAQVMGEALPAMKDGAVWVQSATVGVDGVQRLAEQARAGGVDFVDAPVVGTRQPAEDGKLVVVAGCPSDLREAVSPVFDAVGAKTVWVGDQPGDGQRLKLVMNSWVLTIVGGTAQAISLARGLGIDPQLFLDSIAGGGTDSPYAQLKGKAMIAGEFPPAFPLDGAAKDAGLIADALRATGVSPELMDALRGRFEAGIAAGHGGEDMASVVEAFRQ</sequence>
<dbReference type="InterPro" id="IPR008927">
    <property type="entry name" value="6-PGluconate_DH-like_C_sf"/>
</dbReference>
<accession>A0A127A2L2</accession>
<dbReference type="AlphaFoldDB" id="A0A127A2L2"/>
<reference evidence="7 8" key="1">
    <citation type="submission" date="2016-02" db="EMBL/GenBank/DDBJ databases">
        <title>Complete genome of Sinomonas atrocyanea KCTC 3377.</title>
        <authorList>
            <person name="Kim K.M."/>
        </authorList>
    </citation>
    <scope>NUCLEOTIDE SEQUENCE [LARGE SCALE GENOMIC DNA]</scope>
    <source>
        <strain evidence="7 8">KCTC 3377</strain>
    </source>
</reference>
<evidence type="ECO:0000259" key="5">
    <source>
        <dbReference type="Pfam" id="PF03446"/>
    </source>
</evidence>
<dbReference type="GO" id="GO:0016491">
    <property type="term" value="F:oxidoreductase activity"/>
    <property type="evidence" value="ECO:0007669"/>
    <property type="project" value="UniProtKB-KW"/>
</dbReference>
<proteinExistence type="inferred from homology"/>